<reference evidence="10" key="1">
    <citation type="submission" date="2021-02" db="EMBL/GenBank/DDBJ databases">
        <authorList>
            <person name="Dougan E. K."/>
            <person name="Rhodes N."/>
            <person name="Thang M."/>
            <person name="Chan C."/>
        </authorList>
    </citation>
    <scope>NUCLEOTIDE SEQUENCE</scope>
</reference>
<proteinExistence type="predicted"/>
<dbReference type="Proteomes" id="UP000626109">
    <property type="component" value="Unassembled WGS sequence"/>
</dbReference>
<keyword evidence="4" id="KW-0963">Cytoplasm</keyword>
<evidence type="ECO:0000256" key="8">
    <source>
        <dbReference type="ARBA" id="ARBA00025273"/>
    </source>
</evidence>
<evidence type="ECO:0000256" key="5">
    <source>
        <dbReference type="ARBA" id="ARBA00022803"/>
    </source>
</evidence>
<dbReference type="GO" id="GO:0070507">
    <property type="term" value="P:regulation of microtubule cytoskeleton organization"/>
    <property type="evidence" value="ECO:0007669"/>
    <property type="project" value="InterPro"/>
</dbReference>
<dbReference type="EMBL" id="CAJNNW010022853">
    <property type="protein sequence ID" value="CAE8669888.1"/>
    <property type="molecule type" value="Genomic_DNA"/>
</dbReference>
<feature type="region of interest" description="Disordered" evidence="9">
    <location>
        <begin position="611"/>
        <end position="631"/>
    </location>
</feature>
<feature type="region of interest" description="Disordered" evidence="9">
    <location>
        <begin position="686"/>
        <end position="721"/>
    </location>
</feature>
<dbReference type="PANTHER" id="PTHR14594:SF1">
    <property type="entry name" value="CENTROSOMAL PROTEIN OF 70 KDA"/>
    <property type="match status" value="1"/>
</dbReference>
<dbReference type="PANTHER" id="PTHR14594">
    <property type="entry name" value="CENTROSOMAL PROTEIN OF 70 KDA"/>
    <property type="match status" value="1"/>
</dbReference>
<evidence type="ECO:0000256" key="2">
    <source>
        <dbReference type="ARBA" id="ARBA00011832"/>
    </source>
</evidence>
<dbReference type="InterPro" id="IPR037692">
    <property type="entry name" value="CEP70"/>
</dbReference>
<keyword evidence="6" id="KW-0175">Coiled coil</keyword>
<feature type="region of interest" description="Disordered" evidence="9">
    <location>
        <begin position="539"/>
        <end position="559"/>
    </location>
</feature>
<name>A0A813J687_POLGL</name>
<evidence type="ECO:0000256" key="3">
    <source>
        <dbReference type="ARBA" id="ARBA00018408"/>
    </source>
</evidence>
<comment type="caution">
    <text evidence="10">The sequence shown here is derived from an EMBL/GenBank/DDBJ whole genome shotgun (WGS) entry which is preliminary data.</text>
</comment>
<dbReference type="GO" id="GO:0043015">
    <property type="term" value="F:gamma-tubulin binding"/>
    <property type="evidence" value="ECO:0007669"/>
    <property type="project" value="InterPro"/>
</dbReference>
<comment type="function">
    <text evidence="8">Plays a role in the organization of both preexisting and nascent microtubules in interphase cells. During mitosis, required for the organization and orientation of the mitotic spindle.</text>
</comment>
<evidence type="ECO:0000256" key="4">
    <source>
        <dbReference type="ARBA" id="ARBA00022490"/>
    </source>
</evidence>
<evidence type="ECO:0000256" key="9">
    <source>
        <dbReference type="SAM" id="MobiDB-lite"/>
    </source>
</evidence>
<protein>
    <recommendedName>
        <fullName evidence="3">Centrosomal protein of 70 kDa</fullName>
    </recommendedName>
</protein>
<comment type="subunit">
    <text evidence="2">Directly interacts with tubulin-gamma; this interaction determines centrosomal localization.</text>
</comment>
<dbReference type="InterPro" id="IPR002173">
    <property type="entry name" value="Carboh/pur_kinase_PfkB_CS"/>
</dbReference>
<evidence type="ECO:0000313" key="11">
    <source>
        <dbReference type="Proteomes" id="UP000626109"/>
    </source>
</evidence>
<keyword evidence="7" id="KW-0206">Cytoskeleton</keyword>
<evidence type="ECO:0000256" key="6">
    <source>
        <dbReference type="ARBA" id="ARBA00023054"/>
    </source>
</evidence>
<keyword evidence="5" id="KW-0802">TPR repeat</keyword>
<dbReference type="GO" id="GO:0016301">
    <property type="term" value="F:kinase activity"/>
    <property type="evidence" value="ECO:0007669"/>
    <property type="project" value="InterPro"/>
</dbReference>
<gene>
    <name evidence="10" type="ORF">PGLA2088_LOCUS17305</name>
</gene>
<evidence type="ECO:0000256" key="7">
    <source>
        <dbReference type="ARBA" id="ARBA00023212"/>
    </source>
</evidence>
<comment type="subcellular location">
    <subcellularLocation>
        <location evidence="1">Cytoplasm</location>
        <location evidence="1">Cytoskeleton</location>
        <location evidence="1">Microtubule organizing center</location>
        <location evidence="1">Centrosome</location>
    </subcellularLocation>
</comment>
<feature type="region of interest" description="Disordered" evidence="9">
    <location>
        <begin position="1062"/>
        <end position="1085"/>
    </location>
</feature>
<dbReference type="GO" id="GO:0060271">
    <property type="term" value="P:cilium assembly"/>
    <property type="evidence" value="ECO:0007669"/>
    <property type="project" value="InterPro"/>
</dbReference>
<evidence type="ECO:0000256" key="1">
    <source>
        <dbReference type="ARBA" id="ARBA00004300"/>
    </source>
</evidence>
<feature type="compositionally biased region" description="Low complexity" evidence="9">
    <location>
        <begin position="688"/>
        <end position="707"/>
    </location>
</feature>
<sequence length="1085" mass="120959">MAEVAMHKKGTGNLLAKIVSTHTKHLILFSIATAVQDLAEAAVHSGVKQKDLEALSRLGAHGKSPQNCQRDLISSCFVDLFSPAVSVFKAPYKFLDKDTGDQTTKWHDTHVLYPHDWFVALDKASLTDRLLGTTDDIDSFWKWQKIDNPKFFRNAVYEGLENFEKLVPILVHGDGAQHAEHDSLVAVSFRSLLTTCSVEDSQFLCAGSCKSGKDEGTWPVHWKHLAWSFTALARGIHPCEDADGNSWPIGSYRATVAGTPLCPNSGFRAVIWVLAGDMDYLQVDLGLPHQASLDPCAWCKCNKSDTPFNDFRENAKWKTVRRSPADHIADPVTNHLILTIPGVNFFCFHLDSLHVLDLGVTSHASGNLLWEICVDHLPGNRAAALATLNKKIAEIYIELNVPKSKWIPALTYKHFNATASTYPNLKHMKGRRIRQFVPVSLLLAMSYGKLSFINLPFMTVKGGQEDKLWIDSTEHEGSLVWMQWGKSHSDTPVQWWYADYDGVQKDGVHTMKWTHDIGSQLWKARDVKRNTIYDKSYKEPGENVTMEPEGEVTMEPEEEVTMPVKNKLTIRRVKKNLRKLKRNRAVALATLNKQIAEIYIELMLYSLSPSRDSERWTRSPSGGPFAGGRGLPQWMEHSGAPITPAKAAELRPVEARFEAIGKDMSRNAAELAAEVRALTARMVRTDSGDAADGAGNSSSSSCGMPRWLPSPPRSPRRPPEFTDWETERSMLLRQVAQLKETLEQGTVSKHEDLAQQRERQFVASGIESWDAERHKLLRQIAQQKDSLEQREFELASRPSHRLAQMLRNRIAELESKLDLGSELRRSVDTRSLIRDDRRRHAFEKQRRLEGLEELRSVKREELERVLAALCTSLGVTQLGDADAALKRKLKAGPEREMADLAASKQVVEPPLPAAPAPAADSARQLRARLGQVLGCSEPEQYLPNSPSVQGVAPSEEALVARSLELIDAERRAAALAAKAEQEMKAPMQRSHSAPHVAAILRHFMQLFDVRSVEGCLPAMNTLFSRLGELTTLHSILRDQLRLRTPGGAANVAETIRALGRLERSSSAAGGGTRGRPTSAVTRRSR</sequence>
<dbReference type="GO" id="GO:0005813">
    <property type="term" value="C:centrosome"/>
    <property type="evidence" value="ECO:0007669"/>
    <property type="project" value="UniProtKB-SubCell"/>
</dbReference>
<accession>A0A813J687</accession>
<feature type="compositionally biased region" description="Acidic residues" evidence="9">
    <location>
        <begin position="548"/>
        <end position="559"/>
    </location>
</feature>
<evidence type="ECO:0000313" key="10">
    <source>
        <dbReference type="EMBL" id="CAE8669888.1"/>
    </source>
</evidence>
<dbReference type="PROSITE" id="PS00583">
    <property type="entry name" value="PFKB_KINASES_1"/>
    <property type="match status" value="1"/>
</dbReference>
<organism evidence="10 11">
    <name type="scientific">Polarella glacialis</name>
    <name type="common">Dinoflagellate</name>
    <dbReference type="NCBI Taxonomy" id="89957"/>
    <lineage>
        <taxon>Eukaryota</taxon>
        <taxon>Sar</taxon>
        <taxon>Alveolata</taxon>
        <taxon>Dinophyceae</taxon>
        <taxon>Suessiales</taxon>
        <taxon>Suessiaceae</taxon>
        <taxon>Polarella</taxon>
    </lineage>
</organism>
<dbReference type="AlphaFoldDB" id="A0A813J687"/>